<evidence type="ECO:0000313" key="2">
    <source>
        <dbReference type="EMBL" id="QDS71782.1"/>
    </source>
</evidence>
<reference evidence="2 3" key="1">
    <citation type="submission" date="2019-07" db="EMBL/GenBank/DDBJ databases">
        <title>Finished genome of Venturia effusa.</title>
        <authorList>
            <person name="Young C.A."/>
            <person name="Cox M.P."/>
            <person name="Ganley A.R.D."/>
            <person name="David W.J."/>
        </authorList>
    </citation>
    <scope>NUCLEOTIDE SEQUENCE [LARGE SCALE GENOMIC DNA]</scope>
    <source>
        <strain evidence="3">albino</strain>
    </source>
</reference>
<dbReference type="Pfam" id="PF06687">
    <property type="entry name" value="SUR7"/>
    <property type="match status" value="1"/>
</dbReference>
<dbReference type="InterPro" id="IPR009571">
    <property type="entry name" value="SUR7/Rim9-like_fungi"/>
</dbReference>
<feature type="transmembrane region" description="Helical" evidence="1">
    <location>
        <begin position="260"/>
        <end position="285"/>
    </location>
</feature>
<dbReference type="PANTHER" id="PTHR28019">
    <property type="entry name" value="CELL MEMBRANE PROTEIN YLR413W-RELATED"/>
    <property type="match status" value="1"/>
</dbReference>
<accession>A0A517L824</accession>
<keyword evidence="3" id="KW-1185">Reference proteome</keyword>
<dbReference type="AlphaFoldDB" id="A0A517L824"/>
<dbReference type="OrthoDB" id="4159154at2759"/>
<gene>
    <name evidence="2" type="ORF">FKW77_009342</name>
</gene>
<dbReference type="PANTHER" id="PTHR28019:SF7">
    <property type="entry name" value="SUR7 PROTEIN"/>
    <property type="match status" value="1"/>
</dbReference>
<dbReference type="Proteomes" id="UP000316270">
    <property type="component" value="Chromosome 6"/>
</dbReference>
<dbReference type="InterPro" id="IPR052413">
    <property type="entry name" value="SUR7_domain"/>
</dbReference>
<evidence type="ECO:0000313" key="3">
    <source>
        <dbReference type="Proteomes" id="UP000316270"/>
    </source>
</evidence>
<dbReference type="STRING" id="50376.A0A517L824"/>
<sequence>MPSLWMIKAKINVLFQQKRAHLQQRFRRDSWEGHKGFELSPRKERFDERRGIKWLPLLPAVLALVALTLAFLCVLAGSREGYMDDYAILTLNTSSIGLDIVKPPAHSIPTSPEAANPLSSIINPLLSTSQTILNELTTFFAKKAGLQDFYSVHMLNYCYGASTTISPAPIKTVSGCSTSTVLFAFDPMPILQNALDQADINLAVGQLNWPQALQDGITQLKMMAHVALATYIISIVFSFFTIFACVYWMSGYSTGSRRIVAASLCLAGTASAALVGASVTVTVMMERGRWLVDEYGSPVGVSVVRGDKFLALTWCAALMAFGAVVAVGGECCKSRNREAIRMFFEK</sequence>
<feature type="transmembrane region" description="Helical" evidence="1">
    <location>
        <begin position="228"/>
        <end position="248"/>
    </location>
</feature>
<protein>
    <recommendedName>
        <fullName evidence="4">Integral membrane protein</fullName>
    </recommendedName>
</protein>
<keyword evidence="1" id="KW-1133">Transmembrane helix</keyword>
<dbReference type="GO" id="GO:0051285">
    <property type="term" value="C:cell cortex of cell tip"/>
    <property type="evidence" value="ECO:0007669"/>
    <property type="project" value="TreeGrafter"/>
</dbReference>
<feature type="transmembrane region" description="Helical" evidence="1">
    <location>
        <begin position="54"/>
        <end position="77"/>
    </location>
</feature>
<evidence type="ECO:0008006" key="4">
    <source>
        <dbReference type="Google" id="ProtNLM"/>
    </source>
</evidence>
<dbReference type="GO" id="GO:0005886">
    <property type="term" value="C:plasma membrane"/>
    <property type="evidence" value="ECO:0007669"/>
    <property type="project" value="InterPro"/>
</dbReference>
<dbReference type="EMBL" id="CP042190">
    <property type="protein sequence ID" value="QDS71782.1"/>
    <property type="molecule type" value="Genomic_DNA"/>
</dbReference>
<keyword evidence="1" id="KW-0472">Membrane</keyword>
<proteinExistence type="predicted"/>
<keyword evidence="1" id="KW-0812">Transmembrane</keyword>
<dbReference type="GO" id="GO:0031505">
    <property type="term" value="P:fungal-type cell wall organization"/>
    <property type="evidence" value="ECO:0007669"/>
    <property type="project" value="TreeGrafter"/>
</dbReference>
<organism evidence="2 3">
    <name type="scientific">Venturia effusa</name>
    <dbReference type="NCBI Taxonomy" id="50376"/>
    <lineage>
        <taxon>Eukaryota</taxon>
        <taxon>Fungi</taxon>
        <taxon>Dikarya</taxon>
        <taxon>Ascomycota</taxon>
        <taxon>Pezizomycotina</taxon>
        <taxon>Dothideomycetes</taxon>
        <taxon>Pleosporomycetidae</taxon>
        <taxon>Venturiales</taxon>
        <taxon>Venturiaceae</taxon>
        <taxon>Venturia</taxon>
    </lineage>
</organism>
<feature type="transmembrane region" description="Helical" evidence="1">
    <location>
        <begin position="309"/>
        <end position="332"/>
    </location>
</feature>
<evidence type="ECO:0000256" key="1">
    <source>
        <dbReference type="SAM" id="Phobius"/>
    </source>
</evidence>
<name>A0A517L824_9PEZI</name>